<organism evidence="2 3">
    <name type="scientific">Colletotrichum higginsianum</name>
    <dbReference type="NCBI Taxonomy" id="80884"/>
    <lineage>
        <taxon>Eukaryota</taxon>
        <taxon>Fungi</taxon>
        <taxon>Dikarya</taxon>
        <taxon>Ascomycota</taxon>
        <taxon>Pezizomycotina</taxon>
        <taxon>Sordariomycetes</taxon>
        <taxon>Hypocreomycetidae</taxon>
        <taxon>Glomerellales</taxon>
        <taxon>Glomerellaceae</taxon>
        <taxon>Colletotrichum</taxon>
        <taxon>Colletotrichum destructivum species complex</taxon>
    </lineage>
</organism>
<evidence type="ECO:0000313" key="3">
    <source>
        <dbReference type="Proteomes" id="UP000305883"/>
    </source>
</evidence>
<dbReference type="OrthoDB" id="4267316at2759"/>
<name>A0A4T0VNR6_9PEZI</name>
<proteinExistence type="predicted"/>
<evidence type="ECO:0000313" key="2">
    <source>
        <dbReference type="EMBL" id="TIC93575.1"/>
    </source>
</evidence>
<dbReference type="EMBL" id="MWPZ01000007">
    <property type="protein sequence ID" value="TIC93575.1"/>
    <property type="molecule type" value="Genomic_DNA"/>
</dbReference>
<feature type="compositionally biased region" description="Basic and acidic residues" evidence="1">
    <location>
        <begin position="484"/>
        <end position="502"/>
    </location>
</feature>
<dbReference type="Proteomes" id="UP000305883">
    <property type="component" value="Unassembled WGS sequence"/>
</dbReference>
<accession>A0A4T0VNR6</accession>
<dbReference type="AlphaFoldDB" id="A0A4T0VNR6"/>
<feature type="region of interest" description="Disordered" evidence="1">
    <location>
        <begin position="415"/>
        <end position="502"/>
    </location>
</feature>
<comment type="caution">
    <text evidence="2">The sequence shown here is derived from an EMBL/GenBank/DDBJ whole genome shotgun (WGS) entry which is preliminary data.</text>
</comment>
<protein>
    <submittedName>
        <fullName evidence="2">Uncharacterized protein</fullName>
    </submittedName>
</protein>
<sequence>MPFLDEITLSRDHEKLYSPGQTLSLTPHKAPKPWGWKYYRMPPDLKDEATAQGEEDRELTRLAMVFQEGNQPHRLDRQVQKDESKKMKVEILELFGIDRFGEYTPGTQKLKCKVLQVPSNSNDDHQHPAVDDIIFIKAFDPMFFPRNVSAIDMEWKVTARADMALSNEVGAYGFLYKHGLTGSPHVAPQWFGCWTAEAQTTDLEYEGRTRHVGVIALEYIDGICLQKLLRTNEDGEYYYIGDRLRIDNDVRALVQLDQATRFGVIEDLLADVVVQYKAGVNHPCIYPENIVLSFRRGSEELKRPRVSLVGYKDSIVNPLRQPPRNSFADYPKPIHPFFRFSYKRLRLFFLCHWFPSDWQPDENERCRPLDRWLMSTFGPFADNEKYNDRIERNPVIAARAAVLVAARRLREKTAAIKPTEAEETGIAESHEDSQKTREPVIEPNPTASQIEETSSPNVTSYNMPVGEEKAIVSESTDTGATEAAESHEEAQKAGGSGHEDPL</sequence>
<feature type="compositionally biased region" description="Basic and acidic residues" evidence="1">
    <location>
        <begin position="428"/>
        <end position="440"/>
    </location>
</feature>
<evidence type="ECO:0000256" key="1">
    <source>
        <dbReference type="SAM" id="MobiDB-lite"/>
    </source>
</evidence>
<gene>
    <name evidence="2" type="ORF">CH35J_009226</name>
</gene>
<reference evidence="2 3" key="1">
    <citation type="journal article" date="2019" name="Genome Biol. Evol.">
        <title>Genomic Plasticity Mediated by Transposable Elements in the Plant Pathogenic Fungus Colletotrichum higginsianum.</title>
        <authorList>
            <person name="Tsushima A."/>
            <person name="Gan P."/>
            <person name="Kumakura N."/>
            <person name="Narusaka M."/>
            <person name="Takano Y."/>
            <person name="Narusaka Y."/>
            <person name="Shirasu K."/>
        </authorList>
    </citation>
    <scope>NUCLEOTIDE SEQUENCE [LARGE SCALE GENOMIC DNA]</scope>
    <source>
        <strain evidence="2 3">MAFF305635-RFP</strain>
    </source>
</reference>
<feature type="compositionally biased region" description="Polar residues" evidence="1">
    <location>
        <begin position="445"/>
        <end position="462"/>
    </location>
</feature>